<dbReference type="EMBL" id="ML996110">
    <property type="protein sequence ID" value="KAF2738269.1"/>
    <property type="molecule type" value="Genomic_DNA"/>
</dbReference>
<keyword evidence="2" id="KW-1185">Reference proteome</keyword>
<name>A0A9P4V500_9PLEO</name>
<sequence length="98" mass="12082">MPSWDHYDRYDQPAWDYYDSYDRPEFDFDYAYDDYKPRSGSWFGFGSGSPWMRSGRNGRYDRYGRYGRHGRQRRGSRHYRRRRESWTERSPGGMCVCM</sequence>
<proteinExistence type="predicted"/>
<organism evidence="1 2">
    <name type="scientific">Polyplosphaeria fusca</name>
    <dbReference type="NCBI Taxonomy" id="682080"/>
    <lineage>
        <taxon>Eukaryota</taxon>
        <taxon>Fungi</taxon>
        <taxon>Dikarya</taxon>
        <taxon>Ascomycota</taxon>
        <taxon>Pezizomycotina</taxon>
        <taxon>Dothideomycetes</taxon>
        <taxon>Pleosporomycetidae</taxon>
        <taxon>Pleosporales</taxon>
        <taxon>Tetraplosphaeriaceae</taxon>
        <taxon>Polyplosphaeria</taxon>
    </lineage>
</organism>
<evidence type="ECO:0000313" key="2">
    <source>
        <dbReference type="Proteomes" id="UP000799444"/>
    </source>
</evidence>
<gene>
    <name evidence="1" type="ORF">EJ04DRAFT_509690</name>
</gene>
<dbReference type="Proteomes" id="UP000799444">
    <property type="component" value="Unassembled WGS sequence"/>
</dbReference>
<protein>
    <submittedName>
        <fullName evidence="1">Uncharacterized protein</fullName>
    </submittedName>
</protein>
<reference evidence="1" key="1">
    <citation type="journal article" date="2020" name="Stud. Mycol.">
        <title>101 Dothideomycetes genomes: a test case for predicting lifestyles and emergence of pathogens.</title>
        <authorList>
            <person name="Haridas S."/>
            <person name="Albert R."/>
            <person name="Binder M."/>
            <person name="Bloem J."/>
            <person name="Labutti K."/>
            <person name="Salamov A."/>
            <person name="Andreopoulos B."/>
            <person name="Baker S."/>
            <person name="Barry K."/>
            <person name="Bills G."/>
            <person name="Bluhm B."/>
            <person name="Cannon C."/>
            <person name="Castanera R."/>
            <person name="Culley D."/>
            <person name="Daum C."/>
            <person name="Ezra D."/>
            <person name="Gonzalez J."/>
            <person name="Henrissat B."/>
            <person name="Kuo A."/>
            <person name="Liang C."/>
            <person name="Lipzen A."/>
            <person name="Lutzoni F."/>
            <person name="Magnuson J."/>
            <person name="Mondo S."/>
            <person name="Nolan M."/>
            <person name="Ohm R."/>
            <person name="Pangilinan J."/>
            <person name="Park H.-J."/>
            <person name="Ramirez L."/>
            <person name="Alfaro M."/>
            <person name="Sun H."/>
            <person name="Tritt A."/>
            <person name="Yoshinaga Y."/>
            <person name="Zwiers L.-H."/>
            <person name="Turgeon B."/>
            <person name="Goodwin S."/>
            <person name="Spatafora J."/>
            <person name="Crous P."/>
            <person name="Grigoriev I."/>
        </authorList>
    </citation>
    <scope>NUCLEOTIDE SEQUENCE</scope>
    <source>
        <strain evidence="1">CBS 125425</strain>
    </source>
</reference>
<evidence type="ECO:0000313" key="1">
    <source>
        <dbReference type="EMBL" id="KAF2738269.1"/>
    </source>
</evidence>
<dbReference type="AlphaFoldDB" id="A0A9P4V500"/>
<comment type="caution">
    <text evidence="1">The sequence shown here is derived from an EMBL/GenBank/DDBJ whole genome shotgun (WGS) entry which is preliminary data.</text>
</comment>
<accession>A0A9P4V500</accession>